<evidence type="ECO:0000256" key="1">
    <source>
        <dbReference type="SAM" id="SignalP"/>
    </source>
</evidence>
<evidence type="ECO:0000313" key="2">
    <source>
        <dbReference type="EMBL" id="MBV7272114.1"/>
    </source>
</evidence>
<sequence>MINKKVSKLLGPVLGVMSFMLTMGTLEMSALADSNVQAASTYVNSTTSAASAYKDYSVNINKSVTQNGLKVTLEKAVVTKHKLNAVIKVESDQPFDKTKFNENCIFQLLYGETHRRGEGMSIEYPDDKTQLITIDKNTDDEEFPESGDLRLDVVFPTYKVNIGMDANADFSESFKNIIEKDLSTKIPGSDSTLNKLESDVLGTTVTYTEPQKDYNDGYMNSSIILKVGDKMYKLRSSGSSSDGKETKGTYESKAVTYDTLKDEKNISIIPLTCNITWEEFRKAHENDNKKEDTNKETTNNVSYLKSFDFSDGSKGSIYNIERNDNTVKVYCKGSSEKASLLMASNMSLYCKFIEGQVDYSNYDSDKYMSFYKDPNVALGYIVEFNNVEKDKALELVSRDDIGQIDRYNLGSEIQISK</sequence>
<accession>A0A949TX75</accession>
<protein>
    <submittedName>
        <fullName evidence="2">DUF4179 domain-containing protein</fullName>
    </submittedName>
</protein>
<organism evidence="2 3">
    <name type="scientific">Clostridium thailandense</name>
    <dbReference type="NCBI Taxonomy" id="2794346"/>
    <lineage>
        <taxon>Bacteria</taxon>
        <taxon>Bacillati</taxon>
        <taxon>Bacillota</taxon>
        <taxon>Clostridia</taxon>
        <taxon>Eubacteriales</taxon>
        <taxon>Clostridiaceae</taxon>
        <taxon>Clostridium</taxon>
    </lineage>
</organism>
<keyword evidence="3" id="KW-1185">Reference proteome</keyword>
<dbReference type="Proteomes" id="UP000694308">
    <property type="component" value="Unassembled WGS sequence"/>
</dbReference>
<keyword evidence="1" id="KW-0732">Signal</keyword>
<name>A0A949TX75_9CLOT</name>
<dbReference type="AlphaFoldDB" id="A0A949TX75"/>
<dbReference type="EMBL" id="JAEEGC010000018">
    <property type="protein sequence ID" value="MBV7272114.1"/>
    <property type="molecule type" value="Genomic_DNA"/>
</dbReference>
<dbReference type="RefSeq" id="WP_218319145.1">
    <property type="nucleotide sequence ID" value="NZ_JAEEGC010000018.1"/>
</dbReference>
<proteinExistence type="predicted"/>
<feature type="chain" id="PRO_5039203562" evidence="1">
    <location>
        <begin position="33"/>
        <end position="417"/>
    </location>
</feature>
<feature type="signal peptide" evidence="1">
    <location>
        <begin position="1"/>
        <end position="32"/>
    </location>
</feature>
<evidence type="ECO:0000313" key="3">
    <source>
        <dbReference type="Proteomes" id="UP000694308"/>
    </source>
</evidence>
<gene>
    <name evidence="2" type="ORF">I6U48_04175</name>
</gene>
<comment type="caution">
    <text evidence="2">The sequence shown here is derived from an EMBL/GenBank/DDBJ whole genome shotgun (WGS) entry which is preliminary data.</text>
</comment>
<reference evidence="2" key="1">
    <citation type="submission" date="2020-12" db="EMBL/GenBank/DDBJ databases">
        <title>Clostridium thailandense sp. nov., a novel acetogenic bacterium isolated from peat land soil in Thailand.</title>
        <authorList>
            <person name="Chaikitkaew S."/>
            <person name="Birkeland N.K."/>
        </authorList>
    </citation>
    <scope>NUCLEOTIDE SEQUENCE</scope>
    <source>
        <strain evidence="2">PL3</strain>
    </source>
</reference>